<gene>
    <name evidence="1" type="ORF">CLM73_12935</name>
</gene>
<dbReference type="EMBL" id="CP023270">
    <property type="protein sequence ID" value="AVJ27950.1"/>
    <property type="molecule type" value="Genomic_DNA"/>
</dbReference>
<proteinExistence type="predicted"/>
<dbReference type="InterPro" id="IPR029058">
    <property type="entry name" value="AB_hydrolase_fold"/>
</dbReference>
<protein>
    <recommendedName>
        <fullName evidence="3">Alpha/beta hydrolase</fullName>
    </recommendedName>
</protein>
<dbReference type="Proteomes" id="UP000239477">
    <property type="component" value="Chromosome"/>
</dbReference>
<evidence type="ECO:0000313" key="2">
    <source>
        <dbReference type="Proteomes" id="UP000239477"/>
    </source>
</evidence>
<dbReference type="InterPro" id="IPR010297">
    <property type="entry name" value="DUF900_hydrolase"/>
</dbReference>
<dbReference type="Gene3D" id="3.40.50.1820">
    <property type="entry name" value="alpha/beta hydrolase"/>
    <property type="match status" value="1"/>
</dbReference>
<dbReference type="OrthoDB" id="9797755at2"/>
<name>A0A2S0I7D0_9BURK</name>
<evidence type="ECO:0000313" key="1">
    <source>
        <dbReference type="EMBL" id="AVJ27950.1"/>
    </source>
</evidence>
<accession>A0A2S0I7D0</accession>
<evidence type="ECO:0008006" key="3">
    <source>
        <dbReference type="Google" id="ProtNLM"/>
    </source>
</evidence>
<dbReference type="Pfam" id="PF05990">
    <property type="entry name" value="DUF900"/>
    <property type="match status" value="1"/>
</dbReference>
<dbReference type="SUPFAM" id="SSF53474">
    <property type="entry name" value="alpha/beta-Hydrolases"/>
    <property type="match status" value="1"/>
</dbReference>
<dbReference type="PANTHER" id="PTHR36513">
    <property type="entry name" value="ABC TRANSMEMBRANE TYPE-1 DOMAIN-CONTAINING PROTEIN"/>
    <property type="match status" value="1"/>
</dbReference>
<organism evidence="1 2">
    <name type="scientific">Achromobacter spanius</name>
    <dbReference type="NCBI Taxonomy" id="217203"/>
    <lineage>
        <taxon>Bacteria</taxon>
        <taxon>Pseudomonadati</taxon>
        <taxon>Pseudomonadota</taxon>
        <taxon>Betaproteobacteria</taxon>
        <taxon>Burkholderiales</taxon>
        <taxon>Alcaligenaceae</taxon>
        <taxon>Achromobacter</taxon>
    </lineage>
</organism>
<dbReference type="AlphaFoldDB" id="A0A2S0I7D0"/>
<keyword evidence="2" id="KW-1185">Reference proteome</keyword>
<dbReference type="RefSeq" id="WP_105238776.1">
    <property type="nucleotide sequence ID" value="NZ_CP023270.1"/>
</dbReference>
<reference evidence="1 2" key="1">
    <citation type="submission" date="2017-09" db="EMBL/GenBank/DDBJ databases">
        <title>Genomic, metabolic, and phenotypic characteristics of bacterial isolates from the natural microbiome of the model nematode Caenorhabditis elegans.</title>
        <authorList>
            <person name="Zimmermann J."/>
            <person name="Obeng N."/>
            <person name="Yang W."/>
            <person name="Obeng O."/>
            <person name="Kissoyan K."/>
            <person name="Pees B."/>
            <person name="Dirksen P."/>
            <person name="Hoppner M."/>
            <person name="Franke A."/>
            <person name="Rosenstiel P."/>
            <person name="Leippe M."/>
            <person name="Dierking K."/>
            <person name="Kaleta C."/>
            <person name="Schulenburg H."/>
        </authorList>
    </citation>
    <scope>NUCLEOTIDE SEQUENCE [LARGE SCALE GENOMIC DNA]</scope>
    <source>
        <strain evidence="1 2">MYb73</strain>
    </source>
</reference>
<sequence length="458" mass="51254">MTVVQRASPIATAPRQSSHLIRAHRMRFLDVRSLAPPVRQLRTARAVLAALAMTLLAACSSPVQLMPTPVKFTTGQVDPFAHKDTADITSIPLLYATNRAVFLESRQPFYSIFPSDTLRMGVAKVQIGDGTLDWDQLRQLSASGSQRGRPVLSLERMEELVALTPQSDAQTSPEAQAYFALINDALAVSRHRDLIVYVHGFNNAVWRGTAQAAQFHHFTGRQAVVLAFLWPSAGSLLSYATDVRTARASVPAFARLLELLARNTNAEHINVLAFSAGARIASEGLATLAQPRDGESREALRARLRLGQIYFAAPDEDTYRFVTDLRQYIDLTERVSLGANLGDRALRFAARHQRASRAGRPNADDLTEEQVEFINAASQRLNFDMIWVDPRAIPDMNRRAHSFWFGNAWVSSDVLMQFLWHKAPAERGLQEGFTQQGMRFWTFPPDYDQRVKALMQQR</sequence>
<dbReference type="PANTHER" id="PTHR36513:SF1">
    <property type="entry name" value="TRANSMEMBRANE PROTEIN"/>
    <property type="match status" value="1"/>
</dbReference>